<protein>
    <submittedName>
        <fullName evidence="1">Uncharacterized protein</fullName>
    </submittedName>
</protein>
<evidence type="ECO:0000313" key="1">
    <source>
        <dbReference type="EMBL" id="KAJ2790264.1"/>
    </source>
</evidence>
<organism evidence="1 2">
    <name type="scientific">Coemansia linderi</name>
    <dbReference type="NCBI Taxonomy" id="2663919"/>
    <lineage>
        <taxon>Eukaryota</taxon>
        <taxon>Fungi</taxon>
        <taxon>Fungi incertae sedis</taxon>
        <taxon>Zoopagomycota</taxon>
        <taxon>Kickxellomycotina</taxon>
        <taxon>Kickxellomycetes</taxon>
        <taxon>Kickxellales</taxon>
        <taxon>Kickxellaceae</taxon>
        <taxon>Coemansia</taxon>
    </lineage>
</organism>
<dbReference type="Proteomes" id="UP001140066">
    <property type="component" value="Unassembled WGS sequence"/>
</dbReference>
<feature type="non-terminal residue" evidence="1">
    <location>
        <position position="331"/>
    </location>
</feature>
<evidence type="ECO:0000313" key="2">
    <source>
        <dbReference type="Proteomes" id="UP001140066"/>
    </source>
</evidence>
<keyword evidence="2" id="KW-1185">Reference proteome</keyword>
<name>A0ACC1KHU9_9FUNG</name>
<proteinExistence type="predicted"/>
<sequence length="331" mass="36846">MFDAWSVYSGKALAQMSMAPFDGCSFPLAHVLIVTLYINPKDDSALERYDGSVPTISEDYPAEAVASTAAFVRRLKQMMPGINEVDVEVLDEQHEKILLEGCSTHDRELYWQLFGLPDSLVAFTPGRVSLVKYRDLEPLRSLVHIDYSVGDCADEIVSMVRRNMQTLQVLSISVGRLEHVTSLISDKGTGRYLEYPCLHMLKFNAYWGPTAPKKPAFPGAIPFPHLRHLTLWSDYPFGDDTVFRGNAAMLVTLDMELNKPLVTILCENEVFTPNSHPKLHGVAIDLLEKRELLPTLDLVSYISFVATVGSKVPVRQFGMPKIGGALLSLTS</sequence>
<dbReference type="EMBL" id="JANBUK010000370">
    <property type="protein sequence ID" value="KAJ2790264.1"/>
    <property type="molecule type" value="Genomic_DNA"/>
</dbReference>
<accession>A0ACC1KHU9</accession>
<reference evidence="1" key="1">
    <citation type="submission" date="2022-07" db="EMBL/GenBank/DDBJ databases">
        <title>Phylogenomic reconstructions and comparative analyses of Kickxellomycotina fungi.</title>
        <authorList>
            <person name="Reynolds N.K."/>
            <person name="Stajich J.E."/>
            <person name="Barry K."/>
            <person name="Grigoriev I.V."/>
            <person name="Crous P."/>
            <person name="Smith M.E."/>
        </authorList>
    </citation>
    <scope>NUCLEOTIDE SEQUENCE</scope>
    <source>
        <strain evidence="1">BCRC 34191</strain>
    </source>
</reference>
<comment type="caution">
    <text evidence="1">The sequence shown here is derived from an EMBL/GenBank/DDBJ whole genome shotgun (WGS) entry which is preliminary data.</text>
</comment>
<gene>
    <name evidence="1" type="ORF">GGI18_001909</name>
</gene>